<reference evidence="2 3" key="1">
    <citation type="submission" date="2015-06" db="EMBL/GenBank/DDBJ databases">
        <title>Draft genome sequencing of a biphenyl-degrading bacterium, Janthinobacterium lividum MEG1.</title>
        <authorList>
            <person name="Shimodaira J."/>
            <person name="Hatta T."/>
        </authorList>
    </citation>
    <scope>NUCLEOTIDE SEQUENCE [LARGE SCALE GENOMIC DNA]</scope>
    <source>
        <strain evidence="2 3">MEG1</strain>
    </source>
</reference>
<organism evidence="2 3">
    <name type="scientific">Janthinobacterium lividum</name>
    <dbReference type="NCBI Taxonomy" id="29581"/>
    <lineage>
        <taxon>Bacteria</taxon>
        <taxon>Pseudomonadati</taxon>
        <taxon>Pseudomonadota</taxon>
        <taxon>Betaproteobacteria</taxon>
        <taxon>Burkholderiales</taxon>
        <taxon>Oxalobacteraceae</taxon>
        <taxon>Janthinobacterium</taxon>
    </lineage>
</organism>
<feature type="chain" id="PRO_5010189302" description="Lipoprotein" evidence="1">
    <location>
        <begin position="22"/>
        <end position="270"/>
    </location>
</feature>
<evidence type="ECO:0008006" key="4">
    <source>
        <dbReference type="Google" id="ProtNLM"/>
    </source>
</evidence>
<protein>
    <recommendedName>
        <fullName evidence="4">Lipoprotein</fullName>
    </recommendedName>
</protein>
<dbReference type="RefSeq" id="WP_071076886.1">
    <property type="nucleotide sequence ID" value="NZ_LFKP01000005.1"/>
</dbReference>
<dbReference type="EMBL" id="LFKP01000005">
    <property type="protein sequence ID" value="OHV97724.1"/>
    <property type="molecule type" value="Genomic_DNA"/>
</dbReference>
<comment type="caution">
    <text evidence="2">The sequence shown here is derived from an EMBL/GenBank/DDBJ whole genome shotgun (WGS) entry which is preliminary data.</text>
</comment>
<dbReference type="PROSITE" id="PS51257">
    <property type="entry name" value="PROKAR_LIPOPROTEIN"/>
    <property type="match status" value="1"/>
</dbReference>
<accession>A0A1S1UD53</accession>
<dbReference type="AlphaFoldDB" id="A0A1S1UD53"/>
<evidence type="ECO:0000313" key="2">
    <source>
        <dbReference type="EMBL" id="OHV97724.1"/>
    </source>
</evidence>
<proteinExistence type="predicted"/>
<keyword evidence="1" id="KW-0732">Signal</keyword>
<evidence type="ECO:0000313" key="3">
    <source>
        <dbReference type="Proteomes" id="UP000179840"/>
    </source>
</evidence>
<gene>
    <name evidence="2" type="ORF">AKG95_11255</name>
</gene>
<feature type="signal peptide" evidence="1">
    <location>
        <begin position="1"/>
        <end position="21"/>
    </location>
</feature>
<dbReference type="Proteomes" id="UP000179840">
    <property type="component" value="Unassembled WGS sequence"/>
</dbReference>
<name>A0A1S1UD53_9BURK</name>
<sequence>MRKILSAPLIALVPFVLSACANPGMQGGSNVQLQQAINTVGAMLNGTVPTSATATNPTSRPAAPTIAAGEGTPKVISGSRIIIDGPRPKDPRWVGKSIESTPLYKLFERYPLESYGNYWPRVSIHVDDYSETLASSEHSSTRYSQLAKEARPLECIKFTAMIWTSEKKSQKIEGVVICSVDIKPDDRYLSIGAMNAYRGLMSPSMYSSRQLRTAGPRIPAQLLPRSTGEDATFYSNGDYLFSSLFVKMGYQGAIDGDARLWFVNLTNATF</sequence>
<evidence type="ECO:0000256" key="1">
    <source>
        <dbReference type="SAM" id="SignalP"/>
    </source>
</evidence>